<dbReference type="Gene3D" id="2.60.40.10">
    <property type="entry name" value="Immunoglobulins"/>
    <property type="match status" value="1"/>
</dbReference>
<keyword evidence="3" id="KW-1185">Reference proteome</keyword>
<gene>
    <name evidence="2" type="ORF">FVW20_18655</name>
</gene>
<dbReference type="GO" id="GO:0016787">
    <property type="term" value="F:hydrolase activity"/>
    <property type="evidence" value="ECO:0007669"/>
    <property type="project" value="UniProtKB-KW"/>
</dbReference>
<accession>A0ABS0J9Z8</accession>
<dbReference type="InterPro" id="IPR013783">
    <property type="entry name" value="Ig-like_fold"/>
</dbReference>
<feature type="domain" description="Glycoside hydrolase family 13 N-terminal" evidence="1">
    <location>
        <begin position="27"/>
        <end position="78"/>
    </location>
</feature>
<evidence type="ECO:0000313" key="3">
    <source>
        <dbReference type="Proteomes" id="UP001194469"/>
    </source>
</evidence>
<evidence type="ECO:0000313" key="2">
    <source>
        <dbReference type="EMBL" id="MBG3878960.1"/>
    </source>
</evidence>
<name>A0ABS0J9Z8_9BACT</name>
<evidence type="ECO:0000259" key="1">
    <source>
        <dbReference type="Pfam" id="PF02922"/>
    </source>
</evidence>
<dbReference type="Pfam" id="PF02922">
    <property type="entry name" value="CBM_48"/>
    <property type="match status" value="1"/>
</dbReference>
<dbReference type="SUPFAM" id="SSF81296">
    <property type="entry name" value="E set domains"/>
    <property type="match status" value="1"/>
</dbReference>
<dbReference type="Proteomes" id="UP001194469">
    <property type="component" value="Unassembled WGS sequence"/>
</dbReference>
<keyword evidence="2" id="KW-0378">Hydrolase</keyword>
<dbReference type="CDD" id="cd07184">
    <property type="entry name" value="E_set_Isoamylase_like_N"/>
    <property type="match status" value="1"/>
</dbReference>
<comment type="caution">
    <text evidence="2">The sequence shown here is derived from an EMBL/GenBank/DDBJ whole genome shotgun (WGS) entry which is preliminary data.</text>
</comment>
<dbReference type="InterPro" id="IPR014756">
    <property type="entry name" value="Ig_E-set"/>
</dbReference>
<protein>
    <submittedName>
        <fullName evidence="2">Glycoside hydrolase</fullName>
    </submittedName>
</protein>
<sequence length="104" mass="11795">MALTKQFLKSRPACKVKFRLEADEVSEAAEVYLVGEFNDWDERATPMRRLKDGAFVAEVELETGREYRFRYLLAGGAEGWLNDGRADSYEYCPFAGTDNSLVSV</sequence>
<organism evidence="2 3">
    <name type="scientific">Nitratidesulfovibrio oxamicus</name>
    <dbReference type="NCBI Taxonomy" id="32016"/>
    <lineage>
        <taxon>Bacteria</taxon>
        <taxon>Pseudomonadati</taxon>
        <taxon>Thermodesulfobacteriota</taxon>
        <taxon>Desulfovibrionia</taxon>
        <taxon>Desulfovibrionales</taxon>
        <taxon>Desulfovibrionaceae</taxon>
        <taxon>Nitratidesulfovibrio</taxon>
    </lineage>
</organism>
<dbReference type="EMBL" id="VRYY01000799">
    <property type="protein sequence ID" value="MBG3878960.1"/>
    <property type="molecule type" value="Genomic_DNA"/>
</dbReference>
<proteinExistence type="predicted"/>
<dbReference type="InterPro" id="IPR004193">
    <property type="entry name" value="Glyco_hydro_13_N"/>
</dbReference>
<dbReference type="RefSeq" id="WP_196610739.1">
    <property type="nucleotide sequence ID" value="NZ_VRYY01000799.1"/>
</dbReference>
<reference evidence="2 3" key="1">
    <citation type="submission" date="2019-08" db="EMBL/GenBank/DDBJ databases">
        <authorList>
            <person name="Luo N."/>
        </authorList>
    </citation>
    <scope>NUCLEOTIDE SEQUENCE [LARGE SCALE GENOMIC DNA]</scope>
    <source>
        <strain evidence="2 3">NCIMB 9442</strain>
    </source>
</reference>